<evidence type="ECO:0000313" key="5">
    <source>
        <dbReference type="EMBL" id="GIH05328.1"/>
    </source>
</evidence>
<dbReference type="AlphaFoldDB" id="A0A8J3Q767"/>
<keyword evidence="1" id="KW-0805">Transcription regulation</keyword>
<dbReference type="SUPFAM" id="SSF88946">
    <property type="entry name" value="Sigma2 domain of RNA polymerase sigma factors"/>
    <property type="match status" value="1"/>
</dbReference>
<dbReference type="Proteomes" id="UP000612899">
    <property type="component" value="Unassembled WGS sequence"/>
</dbReference>
<dbReference type="InterPro" id="IPR039425">
    <property type="entry name" value="RNA_pol_sigma-70-like"/>
</dbReference>
<organism evidence="5 6">
    <name type="scientific">Rhizocola hellebori</name>
    <dbReference type="NCBI Taxonomy" id="1392758"/>
    <lineage>
        <taxon>Bacteria</taxon>
        <taxon>Bacillati</taxon>
        <taxon>Actinomycetota</taxon>
        <taxon>Actinomycetes</taxon>
        <taxon>Micromonosporales</taxon>
        <taxon>Micromonosporaceae</taxon>
        <taxon>Rhizocola</taxon>
    </lineage>
</organism>
<evidence type="ECO:0000313" key="6">
    <source>
        <dbReference type="Proteomes" id="UP000612899"/>
    </source>
</evidence>
<name>A0A8J3Q767_9ACTN</name>
<dbReference type="Pfam" id="PF04542">
    <property type="entry name" value="Sigma70_r2"/>
    <property type="match status" value="1"/>
</dbReference>
<dbReference type="PANTHER" id="PTHR43133:SF65">
    <property type="entry name" value="ECF RNA POLYMERASE SIGMA FACTOR SIGG"/>
    <property type="match status" value="1"/>
</dbReference>
<evidence type="ECO:0000256" key="3">
    <source>
        <dbReference type="ARBA" id="ARBA00023163"/>
    </source>
</evidence>
<comment type="caution">
    <text evidence="5">The sequence shown here is derived from an EMBL/GenBank/DDBJ whole genome shotgun (WGS) entry which is preliminary data.</text>
</comment>
<dbReference type="PANTHER" id="PTHR43133">
    <property type="entry name" value="RNA POLYMERASE ECF-TYPE SIGMA FACTO"/>
    <property type="match status" value="1"/>
</dbReference>
<keyword evidence="2" id="KW-0731">Sigma factor</keyword>
<proteinExistence type="predicted"/>
<dbReference type="InterPro" id="IPR007627">
    <property type="entry name" value="RNA_pol_sigma70_r2"/>
</dbReference>
<feature type="domain" description="RNA polymerase sigma-70 region 2" evidence="4">
    <location>
        <begin position="22"/>
        <end position="71"/>
    </location>
</feature>
<dbReference type="RefSeq" id="WP_203909183.1">
    <property type="nucleotide sequence ID" value="NZ_BONY01000018.1"/>
</dbReference>
<keyword evidence="3" id="KW-0804">Transcription</keyword>
<protein>
    <recommendedName>
        <fullName evidence="4">RNA polymerase sigma-70 region 2 domain-containing protein</fullName>
    </recommendedName>
</protein>
<sequence length="101" mass="11381">MNTDLITRTRAGEGDAFRALTEPHRNELQVHCYRMLGALQDAEDALQDTMLAAWQGLAAFESRSSVRTFGIYRQRDKARQAQGFQARGFIVLPWPTARSAP</sequence>
<dbReference type="GO" id="GO:0016987">
    <property type="term" value="F:sigma factor activity"/>
    <property type="evidence" value="ECO:0007669"/>
    <property type="project" value="UniProtKB-KW"/>
</dbReference>
<keyword evidence="6" id="KW-1185">Reference proteome</keyword>
<dbReference type="GO" id="GO:0006352">
    <property type="term" value="P:DNA-templated transcription initiation"/>
    <property type="evidence" value="ECO:0007669"/>
    <property type="project" value="InterPro"/>
</dbReference>
<dbReference type="EMBL" id="BONY01000018">
    <property type="protein sequence ID" value="GIH05328.1"/>
    <property type="molecule type" value="Genomic_DNA"/>
</dbReference>
<evidence type="ECO:0000259" key="4">
    <source>
        <dbReference type="Pfam" id="PF04542"/>
    </source>
</evidence>
<dbReference type="InterPro" id="IPR013325">
    <property type="entry name" value="RNA_pol_sigma_r2"/>
</dbReference>
<evidence type="ECO:0000256" key="2">
    <source>
        <dbReference type="ARBA" id="ARBA00023082"/>
    </source>
</evidence>
<evidence type="ECO:0000256" key="1">
    <source>
        <dbReference type="ARBA" id="ARBA00023015"/>
    </source>
</evidence>
<gene>
    <name evidence="5" type="ORF">Rhe02_33950</name>
</gene>
<dbReference type="Gene3D" id="1.10.1740.10">
    <property type="match status" value="1"/>
</dbReference>
<reference evidence="5" key="1">
    <citation type="submission" date="2021-01" db="EMBL/GenBank/DDBJ databases">
        <title>Whole genome shotgun sequence of Rhizocola hellebori NBRC 109834.</title>
        <authorList>
            <person name="Komaki H."/>
            <person name="Tamura T."/>
        </authorList>
    </citation>
    <scope>NUCLEOTIDE SEQUENCE</scope>
    <source>
        <strain evidence="5">NBRC 109834</strain>
    </source>
</reference>
<accession>A0A8J3Q767</accession>